<reference evidence="8 9" key="1">
    <citation type="journal article" date="2012" name="J. Bacteriol.">
        <title>Genome sequence of proteorhodopsin-containing sea ice bacterium Glaciecola punicea ACAM 611T.</title>
        <authorList>
            <person name="Qin Q.-L."/>
            <person name="Xie B.-B."/>
            <person name="Shu Y.-L."/>
            <person name="Rong J.-C."/>
            <person name="Zhao D.-L."/>
            <person name="Zhang X.-Y."/>
            <person name="Chen X.-L."/>
            <person name="Zhou B.-C."/>
            <person name="Zhanga Y.-Z."/>
        </authorList>
    </citation>
    <scope>NUCLEOTIDE SEQUENCE [LARGE SCALE GENOMIC DNA]</scope>
    <source>
        <strain evidence="8 9">ACAM 611</strain>
    </source>
</reference>
<dbReference type="Gene3D" id="1.20.1180.10">
    <property type="entry name" value="Udp N-acetylglucosamine O-acyltransferase, C-terminal domain"/>
    <property type="match status" value="1"/>
</dbReference>
<evidence type="ECO:0000259" key="7">
    <source>
        <dbReference type="Pfam" id="PF13720"/>
    </source>
</evidence>
<dbReference type="InterPro" id="IPR001451">
    <property type="entry name" value="Hexapep"/>
</dbReference>
<organism evidence="8 9">
    <name type="scientific">Glaciecola punicea ACAM 611</name>
    <dbReference type="NCBI Taxonomy" id="1121923"/>
    <lineage>
        <taxon>Bacteria</taxon>
        <taxon>Pseudomonadati</taxon>
        <taxon>Pseudomonadota</taxon>
        <taxon>Gammaproteobacteria</taxon>
        <taxon>Alteromonadales</taxon>
        <taxon>Alteromonadaceae</taxon>
        <taxon>Glaciecola</taxon>
    </lineage>
</organism>
<protein>
    <recommendedName>
        <fullName evidence="6">Acyl-[acyl-carrier-protein]--UDP-N-acetylglucosamine O-acyltransferase</fullName>
        <shortName evidence="6">UDP-N-acetylglucosamine acyltransferase</shortName>
        <ecNumber evidence="6">2.3.1.129</ecNumber>
    </recommendedName>
</protein>
<dbReference type="PANTHER" id="PTHR43480:SF1">
    <property type="entry name" value="ACYL-[ACYL-CARRIER-PROTEIN]--UDP-N-ACETYLGLUCOSAMINE O-ACYLTRANSFERASE, MITOCHONDRIAL-RELATED"/>
    <property type="match status" value="1"/>
</dbReference>
<comment type="function">
    <text evidence="6">Involved in the biosynthesis of lipid A, a phosphorylated glycolipid that anchors the lipopolysaccharide to the outer membrane of the cell.</text>
</comment>
<evidence type="ECO:0000256" key="4">
    <source>
        <dbReference type="ARBA" id="ARBA00023098"/>
    </source>
</evidence>
<comment type="subcellular location">
    <subcellularLocation>
        <location evidence="6">Cytoplasm</location>
    </subcellularLocation>
</comment>
<evidence type="ECO:0000256" key="3">
    <source>
        <dbReference type="ARBA" id="ARBA00022679"/>
    </source>
</evidence>
<dbReference type="Pfam" id="PF00132">
    <property type="entry name" value="Hexapep"/>
    <property type="match status" value="2"/>
</dbReference>
<dbReference type="SUPFAM" id="SSF51161">
    <property type="entry name" value="Trimeric LpxA-like enzymes"/>
    <property type="match status" value="1"/>
</dbReference>
<keyword evidence="4 6" id="KW-0443">Lipid metabolism</keyword>
<feature type="domain" description="UDP N-acetylglucosamine O-acyltransferase C-terminal" evidence="7">
    <location>
        <begin position="175"/>
        <end position="256"/>
    </location>
</feature>
<keyword evidence="1 6" id="KW-0444">Lipid biosynthesis</keyword>
<dbReference type="CDD" id="cd03351">
    <property type="entry name" value="LbH_UDP-GlcNAc_AT"/>
    <property type="match status" value="1"/>
</dbReference>
<dbReference type="InterPro" id="IPR029098">
    <property type="entry name" value="Acetyltransf_C"/>
</dbReference>
<dbReference type="GO" id="GO:0016020">
    <property type="term" value="C:membrane"/>
    <property type="evidence" value="ECO:0007669"/>
    <property type="project" value="GOC"/>
</dbReference>
<dbReference type="GO" id="GO:0009245">
    <property type="term" value="P:lipid A biosynthetic process"/>
    <property type="evidence" value="ECO:0007669"/>
    <property type="project" value="UniProtKB-UniRule"/>
</dbReference>
<comment type="similarity">
    <text evidence="6">Belongs to the transferase hexapeptide repeat family. LpxA subfamily.</text>
</comment>
<evidence type="ECO:0000256" key="5">
    <source>
        <dbReference type="ARBA" id="ARBA00023315"/>
    </source>
</evidence>
<keyword evidence="2 6" id="KW-0441">Lipid A biosynthesis</keyword>
<dbReference type="Proteomes" id="UP000053586">
    <property type="component" value="Unassembled WGS sequence"/>
</dbReference>
<evidence type="ECO:0000313" key="9">
    <source>
        <dbReference type="Proteomes" id="UP000053586"/>
    </source>
</evidence>
<proteinExistence type="inferred from homology"/>
<comment type="catalytic activity">
    <reaction evidence="6">
        <text>a (3R)-hydroxyacyl-[ACP] + UDP-N-acetyl-alpha-D-glucosamine = a UDP-3-O-[(3R)-3-hydroxyacyl]-N-acetyl-alpha-D-glucosamine + holo-[ACP]</text>
        <dbReference type="Rhea" id="RHEA:67812"/>
        <dbReference type="Rhea" id="RHEA-COMP:9685"/>
        <dbReference type="Rhea" id="RHEA-COMP:9945"/>
        <dbReference type="ChEBI" id="CHEBI:57705"/>
        <dbReference type="ChEBI" id="CHEBI:64479"/>
        <dbReference type="ChEBI" id="CHEBI:78827"/>
        <dbReference type="ChEBI" id="CHEBI:173225"/>
        <dbReference type="EC" id="2.3.1.129"/>
    </reaction>
</comment>
<dbReference type="AlphaFoldDB" id="H5TB75"/>
<dbReference type="NCBIfam" id="TIGR01852">
    <property type="entry name" value="lipid_A_lpxA"/>
    <property type="match status" value="1"/>
</dbReference>
<sequence length="257" mass="27810">MIIHPSSVISPNAKIAQGVEIGPFCYIGDNVEIGEGCVLKSHVVLKGHSKIGKNNQFFQFSSIGEDCQDKKYAGEETYLEIGDNNVFREYCSVHRGTVQDKLLTKIGDRNLLMAGAHFAHDCIMGNDNVLANGVTIAGHVSIGDFVILGGTCAVHQFCHIGSHSFAGGGAIILRDLPPYVMVSGTKHIPQGINSEGLKRRGFSPDAISTIKKAYKILYRQGHSFSDAIALITKLGESEPSLKVLIDFLNESVRGIIR</sequence>
<evidence type="ECO:0000256" key="2">
    <source>
        <dbReference type="ARBA" id="ARBA00022556"/>
    </source>
</evidence>
<accession>H5TB75</accession>
<dbReference type="EC" id="2.3.1.129" evidence="6"/>
<dbReference type="STRING" id="56804.BAE46_05995"/>
<dbReference type="eggNOG" id="COG1043">
    <property type="taxonomic scope" value="Bacteria"/>
</dbReference>
<dbReference type="PIRSF" id="PIRSF000456">
    <property type="entry name" value="UDP-GlcNAc_acltr"/>
    <property type="match status" value="1"/>
</dbReference>
<evidence type="ECO:0000256" key="1">
    <source>
        <dbReference type="ARBA" id="ARBA00022516"/>
    </source>
</evidence>
<dbReference type="EMBL" id="BAET01000013">
    <property type="protein sequence ID" value="GAB55552.1"/>
    <property type="molecule type" value="Genomic_DNA"/>
</dbReference>
<dbReference type="Gene3D" id="2.160.10.10">
    <property type="entry name" value="Hexapeptide repeat proteins"/>
    <property type="match status" value="1"/>
</dbReference>
<dbReference type="Pfam" id="PF13720">
    <property type="entry name" value="Acetyltransf_11"/>
    <property type="match status" value="1"/>
</dbReference>
<dbReference type="PANTHER" id="PTHR43480">
    <property type="entry name" value="ACYL-[ACYL-CARRIER-PROTEIN]--UDP-N-ACETYLGLUCOSAMINE O-ACYLTRANSFERASE"/>
    <property type="match status" value="1"/>
</dbReference>
<evidence type="ECO:0000256" key="6">
    <source>
        <dbReference type="HAMAP-Rule" id="MF_00387"/>
    </source>
</evidence>
<dbReference type="InterPro" id="IPR010137">
    <property type="entry name" value="Lipid_A_LpxA"/>
</dbReference>
<evidence type="ECO:0000313" key="8">
    <source>
        <dbReference type="EMBL" id="GAB55552.1"/>
    </source>
</evidence>
<dbReference type="InterPro" id="IPR037157">
    <property type="entry name" value="Acetyltransf_C_sf"/>
</dbReference>
<keyword evidence="9" id="KW-1185">Reference proteome</keyword>
<dbReference type="UniPathway" id="UPA00359">
    <property type="reaction ID" value="UER00477"/>
</dbReference>
<dbReference type="InterPro" id="IPR011004">
    <property type="entry name" value="Trimer_LpxA-like_sf"/>
</dbReference>
<dbReference type="GO" id="GO:0008780">
    <property type="term" value="F:acyl-[acyl-carrier-protein]-UDP-N-acetylglucosamine O-acyltransferase activity"/>
    <property type="evidence" value="ECO:0007669"/>
    <property type="project" value="UniProtKB-UniRule"/>
</dbReference>
<comment type="pathway">
    <text evidence="6">Glycolipid biosynthesis; lipid IV(A) biosynthesis; lipid IV(A) from (3R)-3-hydroxytetradecanoyl-[acyl-carrier-protein] and UDP-N-acetyl-alpha-D-glucosamine: step 1/6.</text>
</comment>
<keyword evidence="6" id="KW-0963">Cytoplasm</keyword>
<name>H5TB75_9ALTE</name>
<reference evidence="8 9" key="2">
    <citation type="journal article" date="2017" name="Antonie Van Leeuwenhoek">
        <title>Rhizobium rhizosphaerae sp. nov., a novel species isolated from rice rhizosphere.</title>
        <authorList>
            <person name="Zhao J.J."/>
            <person name="Zhang J."/>
            <person name="Zhang R.J."/>
            <person name="Zhang C.W."/>
            <person name="Yin H.Q."/>
            <person name="Zhang X.X."/>
        </authorList>
    </citation>
    <scope>NUCLEOTIDE SEQUENCE [LARGE SCALE GENOMIC DNA]</scope>
    <source>
        <strain evidence="8 9">ACAM 611</strain>
    </source>
</reference>
<keyword evidence="6" id="KW-0677">Repeat</keyword>
<dbReference type="GO" id="GO:0005737">
    <property type="term" value="C:cytoplasm"/>
    <property type="evidence" value="ECO:0007669"/>
    <property type="project" value="UniProtKB-SubCell"/>
</dbReference>
<comment type="subunit">
    <text evidence="6">Homotrimer.</text>
</comment>
<keyword evidence="5 6" id="KW-0012">Acyltransferase</keyword>
<dbReference type="HAMAP" id="MF_00387">
    <property type="entry name" value="LpxA"/>
    <property type="match status" value="1"/>
</dbReference>
<keyword evidence="3 6" id="KW-0808">Transferase</keyword>
<gene>
    <name evidence="6 8" type="primary">lpxA</name>
    <name evidence="8" type="ORF">GPUN_1428</name>
</gene>
<dbReference type="NCBIfam" id="NF003657">
    <property type="entry name" value="PRK05289.1"/>
    <property type="match status" value="1"/>
</dbReference>
<comment type="caution">
    <text evidence="8">The sequence shown here is derived from an EMBL/GenBank/DDBJ whole genome shotgun (WGS) entry which is preliminary data.</text>
</comment>